<sequence>MEYQIFHTLEESENYCSSTSIDKKKSKLLFDSRKDPFNTNSSLWGTSSVEFLKILLCTLYQIRDIYSNYESLNWLEKHGLAHLIVSATSAYVEENDKQLLISGFCEGSSNRIVYMPIKSITESTKRKIRIFYMDTLLTQFKDMPPALKNEDDLQKWLRSKFQISTFNFFINGVFDNYDPDDINYFGNYIHPKVKQLLGNKDTWKQIKNYRNLFAHPHEKINERALKMVCEIITSDKFIHSIEKVVFLLLPLLPVERQNFIDTGYHNCKENVRELGHRTLKTGSVLDN</sequence>
<gene>
    <name evidence="1" type="ORF">ERS852569_03913</name>
</gene>
<dbReference type="RefSeq" id="WP_055060790.1">
    <property type="nucleotide sequence ID" value="NZ_CZBP01000060.1"/>
</dbReference>
<evidence type="ECO:0000313" key="2">
    <source>
        <dbReference type="Proteomes" id="UP000095762"/>
    </source>
</evidence>
<protein>
    <recommendedName>
        <fullName evidence="3">Apea-like HEPN domain-containing protein</fullName>
    </recommendedName>
</protein>
<proteinExistence type="predicted"/>
<accession>A0A174W899</accession>
<evidence type="ECO:0008006" key="3">
    <source>
        <dbReference type="Google" id="ProtNLM"/>
    </source>
</evidence>
<dbReference type="AlphaFoldDB" id="A0A174W899"/>
<dbReference type="EMBL" id="CZBP01000060">
    <property type="protein sequence ID" value="CUQ43182.1"/>
    <property type="molecule type" value="Genomic_DNA"/>
</dbReference>
<reference evidence="1 2" key="1">
    <citation type="submission" date="2015-09" db="EMBL/GenBank/DDBJ databases">
        <authorList>
            <consortium name="Pathogen Informatics"/>
        </authorList>
    </citation>
    <scope>NUCLEOTIDE SEQUENCE [LARGE SCALE GENOMIC DNA]</scope>
    <source>
        <strain evidence="1 2">2789STDY5834957</strain>
    </source>
</reference>
<evidence type="ECO:0000313" key="1">
    <source>
        <dbReference type="EMBL" id="CUQ43182.1"/>
    </source>
</evidence>
<name>A0A174W899_9FIRM</name>
<dbReference type="Proteomes" id="UP000095762">
    <property type="component" value="Unassembled WGS sequence"/>
</dbReference>
<organism evidence="1 2">
    <name type="scientific">Blautia obeum</name>
    <dbReference type="NCBI Taxonomy" id="40520"/>
    <lineage>
        <taxon>Bacteria</taxon>
        <taxon>Bacillati</taxon>
        <taxon>Bacillota</taxon>
        <taxon>Clostridia</taxon>
        <taxon>Lachnospirales</taxon>
        <taxon>Lachnospiraceae</taxon>
        <taxon>Blautia</taxon>
    </lineage>
</organism>